<dbReference type="FunFam" id="3.30.830.10:FF:000008">
    <property type="entry name" value="Mitochondrial-processing peptidase subunit beta"/>
    <property type="match status" value="1"/>
</dbReference>
<evidence type="ECO:0000256" key="2">
    <source>
        <dbReference type="ARBA" id="ARBA00007261"/>
    </source>
</evidence>
<gene>
    <name evidence="6" type="ORF">HYS17_01875</name>
</gene>
<dbReference type="InterPro" id="IPR001431">
    <property type="entry name" value="Pept_M16_Zn_BS"/>
</dbReference>
<dbReference type="Pfam" id="PF05193">
    <property type="entry name" value="Peptidase_M16_C"/>
    <property type="match status" value="1"/>
</dbReference>
<reference evidence="6 7" key="1">
    <citation type="submission" date="2020-07" db="EMBL/GenBank/DDBJ databases">
        <title>Huge and variable diversity of episymbiotic CPR bacteria and DPANN archaea in groundwater ecosystems.</title>
        <authorList>
            <person name="He C.Y."/>
            <person name="Keren R."/>
            <person name="Whittaker M."/>
            <person name="Farag I.F."/>
            <person name="Doudna J."/>
            <person name="Cate J.H.D."/>
            <person name="Banfield J.F."/>
        </authorList>
    </citation>
    <scope>NUCLEOTIDE SEQUENCE [LARGE SCALE GENOMIC DNA]</scope>
    <source>
        <strain evidence="6">NC_groundwater_70_Ag_B-0.1um_54_66</strain>
    </source>
</reference>
<dbReference type="Gene3D" id="3.30.830.10">
    <property type="entry name" value="Metalloenzyme, LuxS/M16 peptidase-like"/>
    <property type="match status" value="2"/>
</dbReference>
<dbReference type="SUPFAM" id="SSF63411">
    <property type="entry name" value="LuxS/MPP-like metallohydrolase"/>
    <property type="match status" value="2"/>
</dbReference>
<evidence type="ECO:0000256" key="3">
    <source>
        <dbReference type="RuleBase" id="RU004447"/>
    </source>
</evidence>
<dbReference type="AlphaFoldDB" id="A0A7T5UI23"/>
<protein>
    <submittedName>
        <fullName evidence="6">Insulinase family protein</fullName>
    </submittedName>
</protein>
<dbReference type="PROSITE" id="PS00143">
    <property type="entry name" value="INSULINASE"/>
    <property type="match status" value="1"/>
</dbReference>
<dbReference type="InterPro" id="IPR011249">
    <property type="entry name" value="Metalloenz_LuxS/M16"/>
</dbReference>
<accession>A0A7T5UI23</accession>
<organism evidence="6 7">
    <name type="scientific">Micavibrio aeruginosavorus</name>
    <dbReference type="NCBI Taxonomy" id="349221"/>
    <lineage>
        <taxon>Bacteria</taxon>
        <taxon>Pseudomonadati</taxon>
        <taxon>Bdellovibrionota</taxon>
        <taxon>Bdellovibrionia</taxon>
        <taxon>Bdellovibrionales</taxon>
        <taxon>Pseudobdellovibrionaceae</taxon>
        <taxon>Micavibrio</taxon>
    </lineage>
</organism>
<evidence type="ECO:0000313" key="7">
    <source>
        <dbReference type="Proteomes" id="UP000595362"/>
    </source>
</evidence>
<evidence type="ECO:0000259" key="5">
    <source>
        <dbReference type="Pfam" id="PF05193"/>
    </source>
</evidence>
<name>A0A7T5UI23_9BACT</name>
<dbReference type="Proteomes" id="UP000595362">
    <property type="component" value="Chromosome"/>
</dbReference>
<dbReference type="Pfam" id="PF00675">
    <property type="entry name" value="Peptidase_M16"/>
    <property type="match status" value="1"/>
</dbReference>
<sequence>MTIEMTALPSGLRVITDTVKEVDSVALGVWVDVGTRHEDIKDNGVAHMVEHMMFKGTPTRTTTEIVEQLEEVGGNVNAYTGREVTAYHVHLLKEDMPLAIDIMADIIQHSHMPEEEIERERGVIIQEIGMNNDAPDELVFDYYQEIAYPGQTLGAPILGNPDIISAMKRDVMMDYVHRFYSPRRLVVSAAGHVDHESFANQVSALFTDLPPDISFEPKGADYQGGERREEKDLEQSHLLIGFQGISRGDPDIFAAVALATILGGGMSSRLFQEIREKRGLVYSIFTFHTSYQDDGQFAVYAGTSPEHLPELVPVTCDEILKFAGTVTEKELSRAKAQMKANLLMGRESMMGRANQQAKHLIHFGDVLDIQEKIGKIDALTTADVSRMAHKIFAGTPTVAALGPLSLLESYDEIRRRLRN</sequence>
<feature type="domain" description="Peptidase M16 C-terminal" evidence="5">
    <location>
        <begin position="168"/>
        <end position="338"/>
    </location>
</feature>
<comment type="cofactor">
    <cofactor evidence="1">
        <name>Zn(2+)</name>
        <dbReference type="ChEBI" id="CHEBI:29105"/>
    </cofactor>
</comment>
<evidence type="ECO:0000256" key="1">
    <source>
        <dbReference type="ARBA" id="ARBA00001947"/>
    </source>
</evidence>
<dbReference type="GO" id="GO:0004222">
    <property type="term" value="F:metalloendopeptidase activity"/>
    <property type="evidence" value="ECO:0007669"/>
    <property type="project" value="InterPro"/>
</dbReference>
<dbReference type="GO" id="GO:0006508">
    <property type="term" value="P:proteolysis"/>
    <property type="evidence" value="ECO:0007669"/>
    <property type="project" value="InterPro"/>
</dbReference>
<dbReference type="EMBL" id="CP066681">
    <property type="protein sequence ID" value="QQG36561.1"/>
    <property type="molecule type" value="Genomic_DNA"/>
</dbReference>
<dbReference type="InterPro" id="IPR011765">
    <property type="entry name" value="Pept_M16_N"/>
</dbReference>
<dbReference type="PANTHER" id="PTHR11851">
    <property type="entry name" value="METALLOPROTEASE"/>
    <property type="match status" value="1"/>
</dbReference>
<proteinExistence type="inferred from homology"/>
<comment type="similarity">
    <text evidence="2 3">Belongs to the peptidase M16 family.</text>
</comment>
<evidence type="ECO:0000313" key="6">
    <source>
        <dbReference type="EMBL" id="QQG36561.1"/>
    </source>
</evidence>
<dbReference type="InterPro" id="IPR050361">
    <property type="entry name" value="MPP/UQCRC_Complex"/>
</dbReference>
<feature type="domain" description="Peptidase M16 N-terminal" evidence="4">
    <location>
        <begin position="14"/>
        <end position="159"/>
    </location>
</feature>
<evidence type="ECO:0000259" key="4">
    <source>
        <dbReference type="Pfam" id="PF00675"/>
    </source>
</evidence>
<dbReference type="InterPro" id="IPR007863">
    <property type="entry name" value="Peptidase_M16_C"/>
</dbReference>
<dbReference type="PANTHER" id="PTHR11851:SF49">
    <property type="entry name" value="MITOCHONDRIAL-PROCESSING PEPTIDASE SUBUNIT ALPHA"/>
    <property type="match status" value="1"/>
</dbReference>
<dbReference type="GO" id="GO:0046872">
    <property type="term" value="F:metal ion binding"/>
    <property type="evidence" value="ECO:0007669"/>
    <property type="project" value="InterPro"/>
</dbReference>